<name>A0A398BKP8_9BACI</name>
<proteinExistence type="predicted"/>
<feature type="transmembrane region" description="Helical" evidence="1">
    <location>
        <begin position="31"/>
        <end position="47"/>
    </location>
</feature>
<keyword evidence="1" id="KW-1133">Transmembrane helix</keyword>
<dbReference type="AlphaFoldDB" id="A0A398BKP8"/>
<gene>
    <name evidence="2" type="ORF">D1953_00075</name>
</gene>
<reference evidence="2 3" key="1">
    <citation type="submission" date="2018-08" db="EMBL/GenBank/DDBJ databases">
        <title>Bacillus jemisoniae sp. nov., Bacillus chryseoplanitiae sp. nov., Bacillus resnikiae sp. nov., and Bacillus frankliniae sp. nov., isolated from Viking spacecraft and associated surfaces.</title>
        <authorList>
            <person name="Seuylemezian A."/>
            <person name="Vaishampayan P."/>
        </authorList>
    </citation>
    <scope>NUCLEOTIDE SEQUENCE [LARGE SCALE GENOMIC DNA]</scope>
    <source>
        <strain evidence="2 3">MA001</strain>
    </source>
</reference>
<evidence type="ECO:0000313" key="2">
    <source>
        <dbReference type="EMBL" id="RID89551.1"/>
    </source>
</evidence>
<feature type="transmembrane region" description="Helical" evidence="1">
    <location>
        <begin position="7"/>
        <end position="25"/>
    </location>
</feature>
<sequence length="182" mass="20774">MIQNILRFLDFLAIILSGIASYALWTSGSNIVSMLLIVLSPILLLLAKYQGNRLLLFAAYVTTTVYFTAIIYNGLSNSPIDFFQADFRILLFGLIAVALSLIAAVIGFGTNTLTILWLSLQGIVLYETFSQFPANRFLEHFWSAPIIDAVVRDDYPILLMVIWIGLFLDKYQKELQREYWFR</sequence>
<evidence type="ECO:0008006" key="4">
    <source>
        <dbReference type="Google" id="ProtNLM"/>
    </source>
</evidence>
<dbReference type="RefSeq" id="WP_119115118.1">
    <property type="nucleotide sequence ID" value="NZ_QWVS01000001.1"/>
</dbReference>
<protein>
    <recommendedName>
        <fullName evidence="4">Integral membrane protein</fullName>
    </recommendedName>
</protein>
<dbReference type="EMBL" id="QWVS01000001">
    <property type="protein sequence ID" value="RID89551.1"/>
    <property type="molecule type" value="Genomic_DNA"/>
</dbReference>
<evidence type="ECO:0000313" key="3">
    <source>
        <dbReference type="Proteomes" id="UP000266016"/>
    </source>
</evidence>
<keyword evidence="3" id="KW-1185">Reference proteome</keyword>
<feature type="transmembrane region" description="Helical" evidence="1">
    <location>
        <begin position="54"/>
        <end position="75"/>
    </location>
</feature>
<accession>A0A398BKP8</accession>
<organism evidence="2 3">
    <name type="scientific">Peribacillus asahii</name>
    <dbReference type="NCBI Taxonomy" id="228899"/>
    <lineage>
        <taxon>Bacteria</taxon>
        <taxon>Bacillati</taxon>
        <taxon>Bacillota</taxon>
        <taxon>Bacilli</taxon>
        <taxon>Bacillales</taxon>
        <taxon>Bacillaceae</taxon>
        <taxon>Peribacillus</taxon>
    </lineage>
</organism>
<comment type="caution">
    <text evidence="2">The sequence shown here is derived from an EMBL/GenBank/DDBJ whole genome shotgun (WGS) entry which is preliminary data.</text>
</comment>
<feature type="transmembrane region" description="Helical" evidence="1">
    <location>
        <begin position="87"/>
        <end position="108"/>
    </location>
</feature>
<keyword evidence="1" id="KW-0812">Transmembrane</keyword>
<evidence type="ECO:0000256" key="1">
    <source>
        <dbReference type="SAM" id="Phobius"/>
    </source>
</evidence>
<dbReference type="Proteomes" id="UP000266016">
    <property type="component" value="Unassembled WGS sequence"/>
</dbReference>
<keyword evidence="1" id="KW-0472">Membrane</keyword>